<organism evidence="1 2">
    <name type="scientific">Streptomyces xantholiticus</name>
    <dbReference type="NCBI Taxonomy" id="68285"/>
    <lineage>
        <taxon>Bacteria</taxon>
        <taxon>Bacillati</taxon>
        <taxon>Actinomycetota</taxon>
        <taxon>Actinomycetes</taxon>
        <taxon>Kitasatosporales</taxon>
        <taxon>Streptomycetaceae</taxon>
        <taxon>Streptomyces</taxon>
    </lineage>
</organism>
<protein>
    <recommendedName>
        <fullName evidence="3">Secreted protein</fullName>
    </recommendedName>
</protein>
<proteinExistence type="predicted"/>
<evidence type="ECO:0008006" key="3">
    <source>
        <dbReference type="Google" id="ProtNLM"/>
    </source>
</evidence>
<comment type="caution">
    <text evidence="1">The sequence shown here is derived from an EMBL/GenBank/DDBJ whole genome shotgun (WGS) entry which is preliminary data.</text>
</comment>
<dbReference type="RefSeq" id="WP_351978875.1">
    <property type="nucleotide sequence ID" value="NZ_JBEPBX010000046.1"/>
</dbReference>
<dbReference type="EMBL" id="JBEPBX010000046">
    <property type="protein sequence ID" value="MER6617863.1"/>
    <property type="molecule type" value="Genomic_DNA"/>
</dbReference>
<sequence>MTALIVFMVLFGLGFVALGLANHRAIWWRFQARRYADPAAHEPSDAGFAVQRVLCLAVAAMAFWGSFDLYRTVTPDGVDHDELLERVRSVAQALDGATKPSVLSTEEGGSWGDYIDPELRGPEKDDPTAWLEWSSGPLQPAGNEERYDVSGEDSTVCLTVTAKPSPDQPVPDSMGPVYFDLRAEAADGACTEE</sequence>
<evidence type="ECO:0000313" key="1">
    <source>
        <dbReference type="EMBL" id="MER6617863.1"/>
    </source>
</evidence>
<keyword evidence="2" id="KW-1185">Reference proteome</keyword>
<gene>
    <name evidence="1" type="ORF">ABT276_32065</name>
</gene>
<name>A0ABV1V4B3_9ACTN</name>
<evidence type="ECO:0000313" key="2">
    <source>
        <dbReference type="Proteomes" id="UP001445472"/>
    </source>
</evidence>
<accession>A0ABV1V4B3</accession>
<reference evidence="1 2" key="1">
    <citation type="submission" date="2024-06" db="EMBL/GenBank/DDBJ databases">
        <title>The Natural Products Discovery Center: Release of the First 8490 Sequenced Strains for Exploring Actinobacteria Biosynthetic Diversity.</title>
        <authorList>
            <person name="Kalkreuter E."/>
            <person name="Kautsar S.A."/>
            <person name="Yang D."/>
            <person name="Bader C.D."/>
            <person name="Teijaro C.N."/>
            <person name="Fluegel L."/>
            <person name="Davis C.M."/>
            <person name="Simpson J.R."/>
            <person name="Lauterbach L."/>
            <person name="Steele A.D."/>
            <person name="Gui C."/>
            <person name="Meng S."/>
            <person name="Li G."/>
            <person name="Viehrig K."/>
            <person name="Ye F."/>
            <person name="Su P."/>
            <person name="Kiefer A.F."/>
            <person name="Nichols A."/>
            <person name="Cepeda A.J."/>
            <person name="Yan W."/>
            <person name="Fan B."/>
            <person name="Jiang Y."/>
            <person name="Adhikari A."/>
            <person name="Zheng C.-J."/>
            <person name="Schuster L."/>
            <person name="Cowan T.M."/>
            <person name="Smanski M.J."/>
            <person name="Chevrette M.G."/>
            <person name="De Carvalho L.P.S."/>
            <person name="Shen B."/>
        </authorList>
    </citation>
    <scope>NUCLEOTIDE SEQUENCE [LARGE SCALE GENOMIC DNA]</scope>
    <source>
        <strain evidence="1 2">NPDC000837</strain>
    </source>
</reference>
<dbReference type="Proteomes" id="UP001445472">
    <property type="component" value="Unassembled WGS sequence"/>
</dbReference>